<comment type="caution">
    <text evidence="1">The sequence shown here is derived from an EMBL/GenBank/DDBJ whole genome shotgun (WGS) entry which is preliminary data.</text>
</comment>
<evidence type="ECO:0000313" key="1">
    <source>
        <dbReference type="EMBL" id="RKG54746.1"/>
    </source>
</evidence>
<dbReference type="AlphaFoldDB" id="A0A3A8G9V4"/>
<name>A0A3A8G9V4_9GAMM</name>
<sequence length="156" mass="17596">MKLTTILFVFSLFLFANVCKADLAPANAQNTQAPTIQKLQQFQTNNRFAYGSASDATLQEHILKNQINQSIESTRQAFIRLYQSNSQPSKQQLLHILSNGINQINPNSLYTDDREQVATIFENFLDVIGLESSDGILNTWIYGKEITDLITKPKAQ</sequence>
<gene>
    <name evidence="1" type="ORF">D7V64_04015</name>
</gene>
<dbReference type="EMBL" id="RAXZ01000003">
    <property type="protein sequence ID" value="RKG54746.1"/>
    <property type="molecule type" value="Genomic_DNA"/>
</dbReference>
<dbReference type="RefSeq" id="WP_106984004.1">
    <property type="nucleotide sequence ID" value="NZ_CP035934.2"/>
</dbReference>
<dbReference type="InterPro" id="IPR038360">
    <property type="entry name" value="DUF4844_sf"/>
</dbReference>
<evidence type="ECO:0000313" key="2">
    <source>
        <dbReference type="Proteomes" id="UP000281084"/>
    </source>
</evidence>
<accession>A0A3A8G9V4</accession>
<dbReference type="Proteomes" id="UP000281084">
    <property type="component" value="Unassembled WGS sequence"/>
</dbReference>
<proteinExistence type="predicted"/>
<dbReference type="InterPro" id="IPR032301">
    <property type="entry name" value="DUF4844"/>
</dbReference>
<reference evidence="1 2" key="1">
    <citation type="submission" date="2018-09" db="EMBL/GenBank/DDBJ databases">
        <title>The draft genome of Acinetobacter spp. strains.</title>
        <authorList>
            <person name="Qin J."/>
            <person name="Feng Y."/>
            <person name="Zong Z."/>
        </authorList>
    </citation>
    <scope>NUCLEOTIDE SEQUENCE [LARGE SCALE GENOMIC DNA]</scope>
    <source>
        <strain evidence="1 2">WCHAc060002</strain>
    </source>
</reference>
<organism evidence="1 2">
    <name type="scientific">Acinetobacter cumulans</name>
    <dbReference type="NCBI Taxonomy" id="2136182"/>
    <lineage>
        <taxon>Bacteria</taxon>
        <taxon>Pseudomonadati</taxon>
        <taxon>Pseudomonadota</taxon>
        <taxon>Gammaproteobacteria</taxon>
        <taxon>Moraxellales</taxon>
        <taxon>Moraxellaceae</taxon>
        <taxon>Acinetobacter</taxon>
    </lineage>
</organism>
<dbReference type="Pfam" id="PF16133">
    <property type="entry name" value="DUF4844"/>
    <property type="match status" value="1"/>
</dbReference>
<dbReference type="Gene3D" id="1.20.1480.40">
    <property type="entry name" value="Uncharacterised protein PF16133, DUF4844"/>
    <property type="match status" value="1"/>
</dbReference>
<protein>
    <submittedName>
        <fullName evidence="1">DUF4844 domain-containing protein</fullName>
    </submittedName>
</protein>